<proteinExistence type="predicted"/>
<name>A0A0R3PLP8_ANGCS</name>
<gene>
    <name evidence="1" type="ORF">ACOC_LOCUS5699</name>
</gene>
<protein>
    <submittedName>
        <fullName evidence="3">Transposase</fullName>
    </submittedName>
</protein>
<evidence type="ECO:0000313" key="3">
    <source>
        <dbReference type="WBParaSite" id="ACOC_0000569801-mRNA-1"/>
    </source>
</evidence>
<evidence type="ECO:0000313" key="1">
    <source>
        <dbReference type="EMBL" id="VDM57284.1"/>
    </source>
</evidence>
<dbReference type="OMA" id="MKCLATP"/>
<sequence>MFLTRALNRNLNISHWNRRVWEIGYSGPPLPKQKATGRPDYPVSASRVALLRERFAREWGVMKLLTRPYITAEMESAYFASKGVKGLDELREREHAKLEAQRMPGKEKRTHGSKYAVRRRANIGNLLHTHRTVEDSLADLMNRNRWD</sequence>
<dbReference type="Proteomes" id="UP000267027">
    <property type="component" value="Unassembled WGS sequence"/>
</dbReference>
<reference evidence="3" key="1">
    <citation type="submission" date="2017-02" db="UniProtKB">
        <authorList>
            <consortium name="WormBaseParasite"/>
        </authorList>
    </citation>
    <scope>IDENTIFICATION</scope>
</reference>
<dbReference type="AlphaFoldDB" id="A0A0R3PLP8"/>
<dbReference type="OrthoDB" id="5775818at2759"/>
<accession>A0A0R3PLP8</accession>
<evidence type="ECO:0000313" key="2">
    <source>
        <dbReference type="Proteomes" id="UP000267027"/>
    </source>
</evidence>
<reference evidence="1 2" key="2">
    <citation type="submission" date="2018-11" db="EMBL/GenBank/DDBJ databases">
        <authorList>
            <consortium name="Pathogen Informatics"/>
        </authorList>
    </citation>
    <scope>NUCLEOTIDE SEQUENCE [LARGE SCALE GENOMIC DNA]</scope>
    <source>
        <strain evidence="1 2">Costa Rica</strain>
    </source>
</reference>
<organism evidence="3">
    <name type="scientific">Angiostrongylus costaricensis</name>
    <name type="common">Nematode worm</name>
    <dbReference type="NCBI Taxonomy" id="334426"/>
    <lineage>
        <taxon>Eukaryota</taxon>
        <taxon>Metazoa</taxon>
        <taxon>Ecdysozoa</taxon>
        <taxon>Nematoda</taxon>
        <taxon>Chromadorea</taxon>
        <taxon>Rhabditida</taxon>
        <taxon>Rhabditina</taxon>
        <taxon>Rhabditomorpha</taxon>
        <taxon>Strongyloidea</taxon>
        <taxon>Metastrongylidae</taxon>
        <taxon>Angiostrongylus</taxon>
    </lineage>
</organism>
<dbReference type="EMBL" id="UYYA01003888">
    <property type="protein sequence ID" value="VDM57284.1"/>
    <property type="molecule type" value="Genomic_DNA"/>
</dbReference>
<keyword evidence="2" id="KW-1185">Reference proteome</keyword>
<dbReference type="WBParaSite" id="ACOC_0000569801-mRNA-1">
    <property type="protein sequence ID" value="ACOC_0000569801-mRNA-1"/>
    <property type="gene ID" value="ACOC_0000569801"/>
</dbReference>